<keyword evidence="7" id="KW-0503">Monooxygenase</keyword>
<dbReference type="EnsemblPlants" id="OPUNC10G03280.1">
    <property type="protein sequence ID" value="OPUNC10G03280.1"/>
    <property type="gene ID" value="OPUNC10G03280"/>
</dbReference>
<dbReference type="InterPro" id="IPR017972">
    <property type="entry name" value="Cyt_P450_CS"/>
</dbReference>
<dbReference type="Gramene" id="OPUNC10G03280.1">
    <property type="protein sequence ID" value="OPUNC10G03280.1"/>
    <property type="gene ID" value="OPUNC10G03280"/>
</dbReference>
<dbReference type="SUPFAM" id="SSF48264">
    <property type="entry name" value="Cytochrome P450"/>
    <property type="match status" value="1"/>
</dbReference>
<keyword evidence="5 6" id="KW-0408">Iron</keyword>
<comment type="similarity">
    <text evidence="1 7">Belongs to the cytochrome P450 family.</text>
</comment>
<dbReference type="HOGENOM" id="CLU_001570_4_1_1"/>
<dbReference type="InterPro" id="IPR002401">
    <property type="entry name" value="Cyt_P450_E_grp-I"/>
</dbReference>
<evidence type="ECO:0000256" key="4">
    <source>
        <dbReference type="ARBA" id="ARBA00022989"/>
    </source>
</evidence>
<keyword evidence="3 6" id="KW-0479">Metal-binding</keyword>
<name>A0A0E0M5X7_ORYPU</name>
<dbReference type="eggNOG" id="KOG0156">
    <property type="taxonomic scope" value="Eukaryota"/>
</dbReference>
<dbReference type="PRINTS" id="PR00385">
    <property type="entry name" value="P450"/>
</dbReference>
<dbReference type="AlphaFoldDB" id="A0A0E0M5X7"/>
<evidence type="ECO:0000256" key="1">
    <source>
        <dbReference type="ARBA" id="ARBA00010617"/>
    </source>
</evidence>
<evidence type="ECO:0000256" key="6">
    <source>
        <dbReference type="PIRSR" id="PIRSR602401-1"/>
    </source>
</evidence>
<dbReference type="InterPro" id="IPR036396">
    <property type="entry name" value="Cyt_P450_sf"/>
</dbReference>
<evidence type="ECO:0000256" key="8">
    <source>
        <dbReference type="SAM" id="Phobius"/>
    </source>
</evidence>
<evidence type="ECO:0000313" key="9">
    <source>
        <dbReference type="EnsemblPlants" id="OPUNC10G03280.1"/>
    </source>
</evidence>
<dbReference type="PRINTS" id="PR00463">
    <property type="entry name" value="EP450I"/>
</dbReference>
<proteinExistence type="inferred from homology"/>
<dbReference type="CDD" id="cd11072">
    <property type="entry name" value="CYP71-like"/>
    <property type="match status" value="1"/>
</dbReference>
<feature type="binding site" description="axial binding residue" evidence="6">
    <location>
        <position position="441"/>
    </location>
    <ligand>
        <name>heme</name>
        <dbReference type="ChEBI" id="CHEBI:30413"/>
    </ligand>
    <ligandPart>
        <name>Fe</name>
        <dbReference type="ChEBI" id="CHEBI:18248"/>
    </ligandPart>
</feature>
<dbReference type="PANTHER" id="PTHR47955">
    <property type="entry name" value="CYTOCHROME P450 FAMILY 71 PROTEIN"/>
    <property type="match status" value="1"/>
</dbReference>
<keyword evidence="4 8" id="KW-1133">Transmembrane helix</keyword>
<reference evidence="9" key="1">
    <citation type="submission" date="2015-04" db="UniProtKB">
        <authorList>
            <consortium name="EnsemblPlants"/>
        </authorList>
    </citation>
    <scope>IDENTIFICATION</scope>
</reference>
<keyword evidence="8" id="KW-0472">Membrane</keyword>
<dbReference type="GO" id="GO:0020037">
    <property type="term" value="F:heme binding"/>
    <property type="evidence" value="ECO:0007669"/>
    <property type="project" value="InterPro"/>
</dbReference>
<keyword evidence="6 7" id="KW-0349">Heme</keyword>
<evidence type="ECO:0000313" key="10">
    <source>
        <dbReference type="Proteomes" id="UP000026962"/>
    </source>
</evidence>
<dbReference type="GO" id="GO:0005506">
    <property type="term" value="F:iron ion binding"/>
    <property type="evidence" value="ECO:0007669"/>
    <property type="project" value="InterPro"/>
</dbReference>
<accession>A0A0E0M5X7</accession>
<dbReference type="InterPro" id="IPR001128">
    <property type="entry name" value="Cyt_P450"/>
</dbReference>
<keyword evidence="10" id="KW-1185">Reference proteome</keyword>
<dbReference type="GO" id="GO:0016705">
    <property type="term" value="F:oxidoreductase activity, acting on paired donors, with incorporation or reduction of molecular oxygen"/>
    <property type="evidence" value="ECO:0007669"/>
    <property type="project" value="InterPro"/>
</dbReference>
<evidence type="ECO:0000256" key="2">
    <source>
        <dbReference type="ARBA" id="ARBA00022692"/>
    </source>
</evidence>
<dbReference type="Gene3D" id="1.10.630.10">
    <property type="entry name" value="Cytochrome P450"/>
    <property type="match status" value="1"/>
</dbReference>
<dbReference type="Proteomes" id="UP000026962">
    <property type="component" value="Chromosome 10"/>
</dbReference>
<keyword evidence="7" id="KW-0560">Oxidoreductase</keyword>
<protein>
    <recommendedName>
        <fullName evidence="11">Cytochrome P450</fullName>
    </recommendedName>
</protein>
<comment type="cofactor">
    <cofactor evidence="6">
        <name>heme</name>
        <dbReference type="ChEBI" id="CHEBI:30413"/>
    </cofactor>
</comment>
<evidence type="ECO:0000256" key="3">
    <source>
        <dbReference type="ARBA" id="ARBA00022723"/>
    </source>
</evidence>
<dbReference type="GO" id="GO:0004497">
    <property type="term" value="F:monooxygenase activity"/>
    <property type="evidence" value="ECO:0007669"/>
    <property type="project" value="UniProtKB-KW"/>
</dbReference>
<evidence type="ECO:0000256" key="5">
    <source>
        <dbReference type="ARBA" id="ARBA00023004"/>
    </source>
</evidence>
<dbReference type="PROSITE" id="PS00086">
    <property type="entry name" value="CYTOCHROME_P450"/>
    <property type="match status" value="1"/>
</dbReference>
<dbReference type="OMA" id="DMSHKED"/>
<dbReference type="FunFam" id="1.10.630.10:FF:000064">
    <property type="entry name" value="Cytochrome P450 monooxygenase"/>
    <property type="match status" value="1"/>
</dbReference>
<feature type="transmembrane region" description="Helical" evidence="8">
    <location>
        <begin position="6"/>
        <end position="25"/>
    </location>
</feature>
<keyword evidence="2 8" id="KW-0812">Transmembrane</keyword>
<reference evidence="9" key="2">
    <citation type="submission" date="2018-05" db="EMBL/GenBank/DDBJ databases">
        <title>OpunRS2 (Oryza punctata Reference Sequence Version 2).</title>
        <authorList>
            <person name="Zhang J."/>
            <person name="Kudrna D."/>
            <person name="Lee S."/>
            <person name="Talag J."/>
            <person name="Welchert J."/>
            <person name="Wing R.A."/>
        </authorList>
    </citation>
    <scope>NUCLEOTIDE SEQUENCE [LARGE SCALE GENOMIC DNA]</scope>
</reference>
<sequence>MAKLIYYSLLIILPFLLLIQLYRAMFSSRKQAGRLPPCPWQLPIMGSIHHLVGDLPHRALRDLSRRYGPVMLLKFGQVPFIIVSSPEAAKDIMKTHDSIFATRPQSEIMKIITKRGQGLVFAPYDDQWRQLRKICIRELLCAKRVQSFCAIREEEAARLVKSITGDQAHLVNLSKKLADYATDAAIRIITGTRFENQEVRDKFQYYQDEGVHLAASFCTANLCPSLQLGNTLSRTARKAEIYREGMFAFIGGIINEHQERRALDMSHQEDLIDVLLRIQQEDSLEFPVSVETIKFLIFDILAGGSETVTTVLQWAMAELMRNPTVLSKAQDEVREVFKGKKMVSNEDIGKLTYLQFVIKETLRLHTPGPLFMRECQEQCQVMGYDVPKGTKILLNLWSISRDPKYWDDPETFKPERFEDDARDFKGNDFEFIPFGAGRRMCPGMLFGLANIELALTNLLFFFDWRLPDGVHPSELDMTENFGVTVRKKEDLLLHASLHVQVQLSY</sequence>
<organism evidence="9">
    <name type="scientific">Oryza punctata</name>
    <name type="common">Red rice</name>
    <dbReference type="NCBI Taxonomy" id="4537"/>
    <lineage>
        <taxon>Eukaryota</taxon>
        <taxon>Viridiplantae</taxon>
        <taxon>Streptophyta</taxon>
        <taxon>Embryophyta</taxon>
        <taxon>Tracheophyta</taxon>
        <taxon>Spermatophyta</taxon>
        <taxon>Magnoliopsida</taxon>
        <taxon>Liliopsida</taxon>
        <taxon>Poales</taxon>
        <taxon>Poaceae</taxon>
        <taxon>BOP clade</taxon>
        <taxon>Oryzoideae</taxon>
        <taxon>Oryzeae</taxon>
        <taxon>Oryzinae</taxon>
        <taxon>Oryza</taxon>
    </lineage>
</organism>
<dbReference type="PANTHER" id="PTHR47955:SF21">
    <property type="entry name" value="OS06G0642300 PROTEIN"/>
    <property type="match status" value="1"/>
</dbReference>
<evidence type="ECO:0000256" key="7">
    <source>
        <dbReference type="RuleBase" id="RU000461"/>
    </source>
</evidence>
<dbReference type="STRING" id="4537.A0A0E0M5X7"/>
<dbReference type="Pfam" id="PF00067">
    <property type="entry name" value="p450"/>
    <property type="match status" value="1"/>
</dbReference>
<evidence type="ECO:0008006" key="11">
    <source>
        <dbReference type="Google" id="ProtNLM"/>
    </source>
</evidence>